<dbReference type="SUPFAM" id="SSF56601">
    <property type="entry name" value="beta-lactamase/transpeptidase-like"/>
    <property type="match status" value="1"/>
</dbReference>
<dbReference type="InterPro" id="IPR012338">
    <property type="entry name" value="Beta-lactam/transpept-like"/>
</dbReference>
<name>A0A286GPC3_9ACTN</name>
<dbReference type="GO" id="GO:0008800">
    <property type="term" value="F:beta-lactamase activity"/>
    <property type="evidence" value="ECO:0007669"/>
    <property type="project" value="InterPro"/>
</dbReference>
<dbReference type="Proteomes" id="UP000219482">
    <property type="component" value="Unassembled WGS sequence"/>
</dbReference>
<evidence type="ECO:0000313" key="3">
    <source>
        <dbReference type="Proteomes" id="UP000219482"/>
    </source>
</evidence>
<reference evidence="3" key="1">
    <citation type="submission" date="2017-09" db="EMBL/GenBank/DDBJ databases">
        <authorList>
            <person name="Varghese N."/>
            <person name="Submissions S."/>
        </authorList>
    </citation>
    <scope>NUCLEOTIDE SEQUENCE [LARGE SCALE GENOMIC DNA]</scope>
    <source>
        <strain evidence="3">DSM 44270</strain>
    </source>
</reference>
<gene>
    <name evidence="2" type="ORF">SAMN06272739_1444</name>
</gene>
<dbReference type="GO" id="GO:0030655">
    <property type="term" value="P:beta-lactam antibiotic catabolic process"/>
    <property type="evidence" value="ECO:0007669"/>
    <property type="project" value="InterPro"/>
</dbReference>
<dbReference type="RefSeq" id="WP_097183254.1">
    <property type="nucleotide sequence ID" value="NZ_OCNK01000002.1"/>
</dbReference>
<organism evidence="2 3">
    <name type="scientific">Blastococcus haudaquaticus</name>
    <dbReference type="NCBI Taxonomy" id="1938745"/>
    <lineage>
        <taxon>Bacteria</taxon>
        <taxon>Bacillati</taxon>
        <taxon>Actinomycetota</taxon>
        <taxon>Actinomycetes</taxon>
        <taxon>Geodermatophilales</taxon>
        <taxon>Geodermatophilaceae</taxon>
        <taxon>Blastococcus</taxon>
    </lineage>
</organism>
<keyword evidence="3" id="KW-1185">Reference proteome</keyword>
<dbReference type="EMBL" id="OCNK01000002">
    <property type="protein sequence ID" value="SOD97368.1"/>
    <property type="molecule type" value="Genomic_DNA"/>
</dbReference>
<proteinExistence type="predicted"/>
<dbReference type="Pfam" id="PF13354">
    <property type="entry name" value="Beta-lactamase2"/>
    <property type="match status" value="1"/>
</dbReference>
<sequence length="301" mass="31161">MASASAPPVGRARAVRRRVLLSLSLLSLVVAGTLLPHDRRAAAGGPPAAQVVPAVVAAYPPLGTLAVVVAKQQVPVDGLSVRAAEARSARLAASTAGNAAADRPFPTASMVKLFMAEDILHRARAGRLVLRPDDPALLREMIRSSDDPAASELWVRYGGGQMVIDVARRYRLTGTAPPQVPGRWGEATTTARDLARFLATLPSAAHPDDAGALLGWMREATPLAADGFDQRFGVLGTAPPQTAVKQGWMCCVGGNRHLHSVGIVGHRVVVLLSEVPRGTGYDDACGALTAAASAVPAPAGP</sequence>
<protein>
    <submittedName>
        <fullName evidence="2">Beta-lactamase enzyme family protein</fullName>
    </submittedName>
</protein>
<dbReference type="InterPro" id="IPR045155">
    <property type="entry name" value="Beta-lactam_cat"/>
</dbReference>
<accession>A0A286GPC3</accession>
<dbReference type="AlphaFoldDB" id="A0A286GPC3"/>
<evidence type="ECO:0000313" key="2">
    <source>
        <dbReference type="EMBL" id="SOD97368.1"/>
    </source>
</evidence>
<evidence type="ECO:0000259" key="1">
    <source>
        <dbReference type="Pfam" id="PF13354"/>
    </source>
</evidence>
<feature type="domain" description="Beta-lactamase class A catalytic" evidence="1">
    <location>
        <begin position="137"/>
        <end position="266"/>
    </location>
</feature>
<dbReference type="OrthoDB" id="4981298at2"/>
<dbReference type="Gene3D" id="3.40.710.10">
    <property type="entry name" value="DD-peptidase/beta-lactamase superfamily"/>
    <property type="match status" value="1"/>
</dbReference>